<keyword evidence="1" id="KW-0732">Signal</keyword>
<comment type="caution">
    <text evidence="2">The sequence shown here is derived from an EMBL/GenBank/DDBJ whole genome shotgun (WGS) entry which is preliminary data.</text>
</comment>
<name>A0A391NV64_9EUKA</name>
<keyword evidence="3" id="KW-1185">Reference proteome</keyword>
<dbReference type="Proteomes" id="UP000265618">
    <property type="component" value="Unassembled WGS sequence"/>
</dbReference>
<feature type="signal peptide" evidence="1">
    <location>
        <begin position="1"/>
        <end position="22"/>
    </location>
</feature>
<feature type="non-terminal residue" evidence="2">
    <location>
        <position position="36"/>
    </location>
</feature>
<accession>A0A391NV64</accession>
<dbReference type="AlphaFoldDB" id="A0A391NV64"/>
<evidence type="ECO:0000313" key="3">
    <source>
        <dbReference type="Proteomes" id="UP000265618"/>
    </source>
</evidence>
<reference evidence="2 3" key="1">
    <citation type="journal article" date="2018" name="PLoS ONE">
        <title>The draft genome of Kipferlia bialata reveals reductive genome evolution in fornicate parasites.</title>
        <authorList>
            <person name="Tanifuji G."/>
            <person name="Takabayashi S."/>
            <person name="Kume K."/>
            <person name="Takagi M."/>
            <person name="Nakayama T."/>
            <person name="Kamikawa R."/>
            <person name="Inagaki Y."/>
            <person name="Hashimoto T."/>
        </authorList>
    </citation>
    <scope>NUCLEOTIDE SEQUENCE [LARGE SCALE GENOMIC DNA]</scope>
    <source>
        <strain evidence="2">NY0173</strain>
    </source>
</reference>
<evidence type="ECO:0000256" key="1">
    <source>
        <dbReference type="SAM" id="SignalP"/>
    </source>
</evidence>
<proteinExistence type="predicted"/>
<feature type="chain" id="PRO_5017442561" evidence="1">
    <location>
        <begin position="23"/>
        <end position="36"/>
    </location>
</feature>
<protein>
    <submittedName>
        <fullName evidence="2">Uncharacterized protein</fullName>
    </submittedName>
</protein>
<gene>
    <name evidence="2" type="ORF">KIPB_015783</name>
</gene>
<sequence>MRGVCVLAAAVCLCLCVLGVCADEAKEGVLLSIIFS</sequence>
<organism evidence="2 3">
    <name type="scientific">Kipferlia bialata</name>
    <dbReference type="NCBI Taxonomy" id="797122"/>
    <lineage>
        <taxon>Eukaryota</taxon>
        <taxon>Metamonada</taxon>
        <taxon>Carpediemonas-like organisms</taxon>
        <taxon>Kipferlia</taxon>
    </lineage>
</organism>
<evidence type="ECO:0000313" key="2">
    <source>
        <dbReference type="EMBL" id="GCA64937.1"/>
    </source>
</evidence>
<dbReference type="EMBL" id="BDIP01009104">
    <property type="protein sequence ID" value="GCA64937.1"/>
    <property type="molecule type" value="Genomic_DNA"/>
</dbReference>